<protein>
    <submittedName>
        <fullName evidence="12">Energy-coupling factor transporter ATPase</fullName>
    </submittedName>
</protein>
<keyword evidence="5" id="KW-0677">Repeat</keyword>
<dbReference type="SUPFAM" id="SSF52540">
    <property type="entry name" value="P-loop containing nucleoside triphosphate hydrolases"/>
    <property type="match status" value="2"/>
</dbReference>
<dbReference type="NCBIfam" id="NF010167">
    <property type="entry name" value="PRK13648.1"/>
    <property type="match status" value="2"/>
</dbReference>
<name>A0AAE3IV15_9BACI</name>
<dbReference type="Gene3D" id="3.40.50.300">
    <property type="entry name" value="P-loop containing nucleotide triphosphate hydrolases"/>
    <property type="match status" value="2"/>
</dbReference>
<dbReference type="GO" id="GO:0016887">
    <property type="term" value="F:ATP hydrolysis activity"/>
    <property type="evidence" value="ECO:0007669"/>
    <property type="project" value="InterPro"/>
</dbReference>
<evidence type="ECO:0000256" key="3">
    <source>
        <dbReference type="ARBA" id="ARBA00022448"/>
    </source>
</evidence>
<dbReference type="InterPro" id="IPR027417">
    <property type="entry name" value="P-loop_NTPase"/>
</dbReference>
<dbReference type="RefSeq" id="WP_263072600.1">
    <property type="nucleotide sequence ID" value="NZ_JAOUSF010000002.1"/>
</dbReference>
<comment type="subcellular location">
    <subcellularLocation>
        <location evidence="1">Cell membrane</location>
        <topology evidence="1">Peripheral membrane protein</topology>
    </subcellularLocation>
</comment>
<dbReference type="PANTHER" id="PTHR43553:SF23">
    <property type="entry name" value="ABC TRANSPORTER ATP-BINDING COMPONENT"/>
    <property type="match status" value="1"/>
</dbReference>
<keyword evidence="3" id="KW-0813">Transport</keyword>
<keyword evidence="9" id="KW-0472">Membrane</keyword>
<dbReference type="InterPro" id="IPR003439">
    <property type="entry name" value="ABC_transporter-like_ATP-bd"/>
</dbReference>
<dbReference type="PANTHER" id="PTHR43553">
    <property type="entry name" value="HEAVY METAL TRANSPORTER"/>
    <property type="match status" value="1"/>
</dbReference>
<organism evidence="12 13">
    <name type="scientific">Perspicuibacillus lycopersici</name>
    <dbReference type="NCBI Taxonomy" id="1325689"/>
    <lineage>
        <taxon>Bacteria</taxon>
        <taxon>Bacillati</taxon>
        <taxon>Bacillota</taxon>
        <taxon>Bacilli</taxon>
        <taxon>Bacillales</taxon>
        <taxon>Bacillaceae</taxon>
        <taxon>Perspicuibacillus</taxon>
    </lineage>
</organism>
<dbReference type="GO" id="GO:0015087">
    <property type="term" value="F:cobalt ion transmembrane transporter activity"/>
    <property type="evidence" value="ECO:0007669"/>
    <property type="project" value="UniProtKB-ARBA"/>
</dbReference>
<dbReference type="PROSITE" id="PS50893">
    <property type="entry name" value="ABC_TRANSPORTER_2"/>
    <property type="match status" value="2"/>
</dbReference>
<evidence type="ECO:0000256" key="5">
    <source>
        <dbReference type="ARBA" id="ARBA00022737"/>
    </source>
</evidence>
<dbReference type="SMART" id="SM00382">
    <property type="entry name" value="AAA"/>
    <property type="match status" value="2"/>
</dbReference>
<feature type="domain" description="ABC transporter" evidence="11">
    <location>
        <begin position="4"/>
        <end position="242"/>
    </location>
</feature>
<evidence type="ECO:0000256" key="10">
    <source>
        <dbReference type="ARBA" id="ARBA00025157"/>
    </source>
</evidence>
<dbReference type="GO" id="GO:0042626">
    <property type="term" value="F:ATPase-coupled transmembrane transporter activity"/>
    <property type="evidence" value="ECO:0007669"/>
    <property type="project" value="TreeGrafter"/>
</dbReference>
<keyword evidence="7" id="KW-0067">ATP-binding</keyword>
<dbReference type="GO" id="GO:0005524">
    <property type="term" value="F:ATP binding"/>
    <property type="evidence" value="ECO:0007669"/>
    <property type="project" value="UniProtKB-KW"/>
</dbReference>
<gene>
    <name evidence="12" type="ORF">OEV98_07475</name>
</gene>
<evidence type="ECO:0000256" key="9">
    <source>
        <dbReference type="ARBA" id="ARBA00023136"/>
    </source>
</evidence>
<dbReference type="GO" id="GO:0043190">
    <property type="term" value="C:ATP-binding cassette (ABC) transporter complex"/>
    <property type="evidence" value="ECO:0007669"/>
    <property type="project" value="TreeGrafter"/>
</dbReference>
<dbReference type="EMBL" id="JAOUSF010000002">
    <property type="protein sequence ID" value="MCU9613394.1"/>
    <property type="molecule type" value="Genomic_DNA"/>
</dbReference>
<proteinExistence type="inferred from homology"/>
<evidence type="ECO:0000259" key="11">
    <source>
        <dbReference type="PROSITE" id="PS50893"/>
    </source>
</evidence>
<dbReference type="Proteomes" id="UP001209318">
    <property type="component" value="Unassembled WGS sequence"/>
</dbReference>
<dbReference type="InterPro" id="IPR015856">
    <property type="entry name" value="ABC_transpr_CbiO/EcfA_su"/>
</dbReference>
<dbReference type="Pfam" id="PF00005">
    <property type="entry name" value="ABC_tran"/>
    <property type="match status" value="2"/>
</dbReference>
<keyword evidence="8" id="KW-1278">Translocase</keyword>
<reference evidence="12" key="1">
    <citation type="submission" date="2022-10" db="EMBL/GenBank/DDBJ databases">
        <title>Description of Fervidibacillus gen. nov. in the family Fervidibacillaceae fam. nov. with two species, Fervidibacillus albus sp. nov., and Fervidibacillus halotolerans sp. nov., isolated from tidal flat sediments.</title>
        <authorList>
            <person name="Kwon K.K."/>
            <person name="Yang S.-H."/>
        </authorList>
    </citation>
    <scope>NUCLEOTIDE SEQUENCE</scope>
    <source>
        <strain evidence="12">JCM 19140</strain>
    </source>
</reference>
<dbReference type="AlphaFoldDB" id="A0AAE3IV15"/>
<evidence type="ECO:0000256" key="6">
    <source>
        <dbReference type="ARBA" id="ARBA00022741"/>
    </source>
</evidence>
<dbReference type="InterPro" id="IPR003593">
    <property type="entry name" value="AAA+_ATPase"/>
</dbReference>
<accession>A0AAE3IV15</accession>
<keyword evidence="4" id="KW-1003">Cell membrane</keyword>
<evidence type="ECO:0000256" key="2">
    <source>
        <dbReference type="ARBA" id="ARBA00005417"/>
    </source>
</evidence>
<keyword evidence="6" id="KW-0547">Nucleotide-binding</keyword>
<dbReference type="FunFam" id="3.40.50.300:FF:000224">
    <property type="entry name" value="Energy-coupling factor transporter ATP-binding protein EcfA"/>
    <property type="match status" value="1"/>
</dbReference>
<dbReference type="PROSITE" id="PS00211">
    <property type="entry name" value="ABC_TRANSPORTER_1"/>
    <property type="match status" value="1"/>
</dbReference>
<evidence type="ECO:0000256" key="7">
    <source>
        <dbReference type="ARBA" id="ARBA00022840"/>
    </source>
</evidence>
<evidence type="ECO:0000256" key="8">
    <source>
        <dbReference type="ARBA" id="ARBA00022967"/>
    </source>
</evidence>
<evidence type="ECO:0000256" key="1">
    <source>
        <dbReference type="ARBA" id="ARBA00004202"/>
    </source>
</evidence>
<evidence type="ECO:0000256" key="4">
    <source>
        <dbReference type="ARBA" id="ARBA00022475"/>
    </source>
</evidence>
<dbReference type="InterPro" id="IPR050095">
    <property type="entry name" value="ECF_ABC_transporter_ATP-bd"/>
</dbReference>
<evidence type="ECO:0000313" key="12">
    <source>
        <dbReference type="EMBL" id="MCU9613394.1"/>
    </source>
</evidence>
<feature type="domain" description="ABC transporter" evidence="11">
    <location>
        <begin position="299"/>
        <end position="525"/>
    </location>
</feature>
<dbReference type="CDD" id="cd03225">
    <property type="entry name" value="ABC_cobalt_CbiO_domain1"/>
    <property type="match status" value="2"/>
</dbReference>
<dbReference type="InterPro" id="IPR017871">
    <property type="entry name" value="ABC_transporter-like_CS"/>
</dbReference>
<comment type="caution">
    <text evidence="12">The sequence shown here is derived from an EMBL/GenBank/DDBJ whole genome shotgun (WGS) entry which is preliminary data.</text>
</comment>
<sequence>MAFLETKNLSFTYPDEEKPAISDVSLSIAQGEFVVLCGPSGSGKSTLLRLLKKEIAPYGDKQGIIHYKGEKLETIDAHLLSKEIGMVFQDPENQLVMDRVLEELIFGLENIGMDSEQMRKRVAEMVHFFGIHHLLDHKVHLLSGGQKQIVNLAAVLLMEPSVLLLDEPTAQLDPVAAKDFLQMIKQMNQEFGITIMMVEHRLEDVFPLCDRVLFMENGTVLTDGKPREVIQQLWKKKMLAKTSYLPSPALLYLEHTKNGQNIPLTVKEGRRWVNTLAINPKAVARNNALVTENKSIFSLKNIDFHYDKKGGNIVNSLSLTVYEGEWLAIVGANGTGKSTLLKLMAGLATPQKGSIKWNGKKIKGPLPLDIVYLPQNPKLLFVHDTIRKELEEVKKRLSLSDGGEKLQLLLSIFQLETLLDRHPYDVSGGELQKIAIVSLLLSSPKILLLDEPTKGLDPEMKKELGQLLMKVKALGVTIVMVTHDMEFAALYTDRCAMMFQGEIASTARTNDFFKGNTFYTTVINRITRGSQVPEVVTAEEARQRWEIIGEDSEK</sequence>
<evidence type="ECO:0000313" key="13">
    <source>
        <dbReference type="Proteomes" id="UP001209318"/>
    </source>
</evidence>
<comment type="similarity">
    <text evidence="2">Belongs to the ABC transporter superfamily.</text>
</comment>
<keyword evidence="13" id="KW-1185">Reference proteome</keyword>
<comment type="function">
    <text evidence="10">Probably part of an ABC transporter complex. Responsible for energy coupling to the transport system.</text>
</comment>